<dbReference type="EMBL" id="LBZV01000006">
    <property type="protein sequence ID" value="KKR77949.1"/>
    <property type="molecule type" value="Genomic_DNA"/>
</dbReference>
<dbReference type="PANTHER" id="PTHR37938">
    <property type="entry name" value="BLL0215 PROTEIN"/>
    <property type="match status" value="1"/>
</dbReference>
<comment type="caution">
    <text evidence="2">The sequence shown here is derived from an EMBL/GenBank/DDBJ whole genome shotgun (WGS) entry which is preliminary data.</text>
</comment>
<accession>A0A0G0TLR7</accession>
<gene>
    <name evidence="2" type="ORF">UU23_C0006G0004</name>
</gene>
<proteinExistence type="predicted"/>
<feature type="transmembrane region" description="Helical" evidence="1">
    <location>
        <begin position="85"/>
        <end position="109"/>
    </location>
</feature>
<dbReference type="Proteomes" id="UP000034292">
    <property type="component" value="Unassembled WGS sequence"/>
</dbReference>
<feature type="transmembrane region" description="Helical" evidence="1">
    <location>
        <begin position="45"/>
        <end position="65"/>
    </location>
</feature>
<name>A0A0G0TLR7_9BACT</name>
<protein>
    <submittedName>
        <fullName evidence="2">Uncharacterized protein</fullName>
    </submittedName>
</protein>
<keyword evidence="1" id="KW-1133">Transmembrane helix</keyword>
<evidence type="ECO:0000313" key="3">
    <source>
        <dbReference type="Proteomes" id="UP000034292"/>
    </source>
</evidence>
<dbReference type="AlphaFoldDB" id="A0A0G0TLR7"/>
<sequence>MVDQGRDFHQHTTNPFAVFAHNPNGVCFDTQEKGERIILLLRQHWITQLGAVLEIVLVVLLPVLATPLVGVAGINLGDFLEPKQLFWMVICWYLFTFGFAFSKFIHWYFNVYILTNERIVDFDYRGILHIETAYANLDQIQDVSPKIIGFFGTLFHFGNVFLQTAGERPEFEFHHVVKPDEVSSRILEEVRLESAEVPGEIK</sequence>
<evidence type="ECO:0000256" key="1">
    <source>
        <dbReference type="SAM" id="Phobius"/>
    </source>
</evidence>
<organism evidence="2 3">
    <name type="scientific">Candidatus Curtissbacteria bacterium GW2011_GWA1_40_9</name>
    <dbReference type="NCBI Taxonomy" id="1618408"/>
    <lineage>
        <taxon>Bacteria</taxon>
        <taxon>Candidatus Curtissiibacteriota</taxon>
    </lineage>
</organism>
<reference evidence="2 3" key="1">
    <citation type="journal article" date="2015" name="Nature">
        <title>rRNA introns, odd ribosomes, and small enigmatic genomes across a large radiation of phyla.</title>
        <authorList>
            <person name="Brown C.T."/>
            <person name="Hug L.A."/>
            <person name="Thomas B.C."/>
            <person name="Sharon I."/>
            <person name="Castelle C.J."/>
            <person name="Singh A."/>
            <person name="Wilkins M.J."/>
            <person name="Williams K.H."/>
            <person name="Banfield J.F."/>
        </authorList>
    </citation>
    <scope>NUCLEOTIDE SEQUENCE [LARGE SCALE GENOMIC DNA]</scope>
</reference>
<keyword evidence="1" id="KW-0472">Membrane</keyword>
<keyword evidence="1" id="KW-0812">Transmembrane</keyword>
<dbReference type="PANTHER" id="PTHR37938:SF1">
    <property type="entry name" value="BLL0215 PROTEIN"/>
    <property type="match status" value="1"/>
</dbReference>
<dbReference type="STRING" id="1618408.UU23_C0006G0004"/>
<evidence type="ECO:0000313" key="2">
    <source>
        <dbReference type="EMBL" id="KKR77949.1"/>
    </source>
</evidence>